<evidence type="ECO:0000313" key="3">
    <source>
        <dbReference type="Proteomes" id="UP000254879"/>
    </source>
</evidence>
<dbReference type="Pfam" id="PF07971">
    <property type="entry name" value="Glyco_hydro_92"/>
    <property type="match status" value="1"/>
</dbReference>
<dbReference type="InterPro" id="IPR012939">
    <property type="entry name" value="Glyco_hydro_92"/>
</dbReference>
<dbReference type="Proteomes" id="UP000254879">
    <property type="component" value="Unassembled WGS sequence"/>
</dbReference>
<dbReference type="Gene3D" id="1.20.1050.60">
    <property type="entry name" value="alpha-1,2-mannosidase"/>
    <property type="match status" value="1"/>
</dbReference>
<evidence type="ECO:0000313" key="2">
    <source>
        <dbReference type="EMBL" id="STY45032.1"/>
    </source>
</evidence>
<name>A0A378MI15_LISGR</name>
<dbReference type="InterPro" id="IPR014718">
    <property type="entry name" value="GH-type_carb-bd"/>
</dbReference>
<organism evidence="2 3">
    <name type="scientific">Listeria grayi</name>
    <name type="common">Listeria murrayi</name>
    <dbReference type="NCBI Taxonomy" id="1641"/>
    <lineage>
        <taxon>Bacteria</taxon>
        <taxon>Bacillati</taxon>
        <taxon>Bacillota</taxon>
        <taxon>Bacilli</taxon>
        <taxon>Bacillales</taxon>
        <taxon>Listeriaceae</taxon>
        <taxon>Listeria</taxon>
    </lineage>
</organism>
<protein>
    <submittedName>
        <fullName evidence="2">Alpha-1,2-mannosidase</fullName>
    </submittedName>
</protein>
<feature type="domain" description="Glycosyl hydrolase family 92" evidence="1">
    <location>
        <begin position="2"/>
        <end position="84"/>
    </location>
</feature>
<dbReference type="Gene3D" id="2.70.98.10">
    <property type="match status" value="1"/>
</dbReference>
<dbReference type="AlphaFoldDB" id="A0A378MI15"/>
<dbReference type="EMBL" id="UGPG01000001">
    <property type="protein sequence ID" value="STY45032.1"/>
    <property type="molecule type" value="Genomic_DNA"/>
</dbReference>
<proteinExistence type="predicted"/>
<dbReference type="GO" id="GO:0030246">
    <property type="term" value="F:carbohydrate binding"/>
    <property type="evidence" value="ECO:0007669"/>
    <property type="project" value="InterPro"/>
</dbReference>
<dbReference type="Gene3D" id="3.30.2080.10">
    <property type="entry name" value="GH92 mannosidase domain"/>
    <property type="match status" value="1"/>
</dbReference>
<evidence type="ECO:0000259" key="1">
    <source>
        <dbReference type="Pfam" id="PF07971"/>
    </source>
</evidence>
<accession>A0A378MI15</accession>
<sequence length="88" mass="10055">MSVKGATGNQLTTLYSNMYRLYMYPNLYSENAGTAAKEKWVYSSPYEGTDDKPVIKTGKLYANNGFWDTYRTTWPAYSLLSTSKKKLN</sequence>
<gene>
    <name evidence="2" type="ORF">NCTC10815_02407</name>
</gene>
<reference evidence="2 3" key="1">
    <citation type="submission" date="2018-06" db="EMBL/GenBank/DDBJ databases">
        <authorList>
            <consortium name="Pathogen Informatics"/>
            <person name="Doyle S."/>
        </authorList>
    </citation>
    <scope>NUCLEOTIDE SEQUENCE [LARGE SCALE GENOMIC DNA]</scope>
    <source>
        <strain evidence="3">NCTC 10815</strain>
    </source>
</reference>